<evidence type="ECO:0000259" key="6">
    <source>
        <dbReference type="Pfam" id="PF01095"/>
    </source>
</evidence>
<comment type="similarity">
    <text evidence="2">Belongs to the pectinesterase family.</text>
</comment>
<evidence type="ECO:0000256" key="2">
    <source>
        <dbReference type="ARBA" id="ARBA00008891"/>
    </source>
</evidence>
<evidence type="ECO:0000256" key="1">
    <source>
        <dbReference type="ARBA" id="ARBA00005184"/>
    </source>
</evidence>
<reference evidence="8 9" key="1">
    <citation type="submission" date="2016-03" db="EMBL/GenBank/DDBJ databases">
        <title>Mechanisms controlling the formation of the plant cell surface in tip-growing cells are functionally conserved among land plants.</title>
        <authorList>
            <person name="Honkanen S."/>
            <person name="Jones V.A."/>
            <person name="Morieri G."/>
            <person name="Champion C."/>
            <person name="Hetherington A.J."/>
            <person name="Kelly S."/>
            <person name="Saint-Marcoux D."/>
            <person name="Proust H."/>
            <person name="Prescott H."/>
            <person name="Dolan L."/>
        </authorList>
    </citation>
    <scope>NUCLEOTIDE SEQUENCE [LARGE SCALE GENOMIC DNA]</scope>
    <source>
        <strain evidence="9">cv. Tak-1 and cv. Tak-2</strain>
        <tissue evidence="8">Whole gametophyte</tissue>
    </source>
</reference>
<name>A0A176W9M9_MARPO</name>
<accession>A0A176W9M9</accession>
<dbReference type="Proteomes" id="UP000077202">
    <property type="component" value="Unassembled WGS sequence"/>
</dbReference>
<dbReference type="Proteomes" id="UP001162541">
    <property type="component" value="Chromosome 3"/>
</dbReference>
<evidence type="ECO:0000313" key="9">
    <source>
        <dbReference type="Proteomes" id="UP000077202"/>
    </source>
</evidence>
<reference evidence="10" key="3">
    <citation type="journal article" date="2020" name="Curr. Biol.">
        <title>Chromatin organization in early land plants reveals an ancestral association between H3K27me3, transposons, and constitutive heterochromatin.</title>
        <authorList>
            <person name="Montgomery S.A."/>
            <person name="Tanizawa Y."/>
            <person name="Galik B."/>
            <person name="Wang N."/>
            <person name="Ito T."/>
            <person name="Mochizuki T."/>
            <person name="Akimcheva S."/>
            <person name="Bowman J.L."/>
            <person name="Cognat V."/>
            <person name="Marechal-Drouard L."/>
            <person name="Ekker H."/>
            <person name="Hong S.F."/>
            <person name="Kohchi T."/>
            <person name="Lin S.S."/>
            <person name="Liu L.D."/>
            <person name="Nakamura Y."/>
            <person name="Valeeva L.R."/>
            <person name="Shakirov E.V."/>
            <person name="Shippen D.E."/>
            <person name="Wei W.L."/>
            <person name="Yagura M."/>
            <person name="Yamaoka S."/>
            <person name="Yamato K.T."/>
            <person name="Liu C."/>
            <person name="Berger F."/>
        </authorList>
    </citation>
    <scope>NUCLEOTIDE SEQUENCE [LARGE SCALE GENOMIC DNA]</scope>
    <source>
        <strain evidence="10">Tak-1</strain>
    </source>
</reference>
<dbReference type="InterPro" id="IPR011050">
    <property type="entry name" value="Pectin_lyase_fold/virulence"/>
</dbReference>
<evidence type="ECO:0000313" key="8">
    <source>
        <dbReference type="EMBL" id="OAE28816.1"/>
    </source>
</evidence>
<dbReference type="EMBL" id="AP019868">
    <property type="protein sequence ID" value="BBN05785.1"/>
    <property type="molecule type" value="Genomic_DNA"/>
</dbReference>
<organism evidence="8 9">
    <name type="scientific">Marchantia polymorpha subsp. ruderalis</name>
    <dbReference type="NCBI Taxonomy" id="1480154"/>
    <lineage>
        <taxon>Eukaryota</taxon>
        <taxon>Viridiplantae</taxon>
        <taxon>Streptophyta</taxon>
        <taxon>Embryophyta</taxon>
        <taxon>Marchantiophyta</taxon>
        <taxon>Marchantiopsida</taxon>
        <taxon>Marchantiidae</taxon>
        <taxon>Marchantiales</taxon>
        <taxon>Marchantiaceae</taxon>
        <taxon>Marchantia</taxon>
    </lineage>
</organism>
<dbReference type="EC" id="3.1.1.11" evidence="3"/>
<evidence type="ECO:0000256" key="3">
    <source>
        <dbReference type="ARBA" id="ARBA00013229"/>
    </source>
</evidence>
<sequence>MANTPRITPHWKDSSYGTKLTHLLSARSIGLLCCSLFLSLLVFAAQFSVTFAAGTDSPDFKKLASTSTVGNFRPIRDHGSETKLPRATKPFLEFSKQRTQAKHEVVGVLGEEEMVRSNGREILDGVQTILVVSTDGYPNHFSTVQAAVDAVPMWNYVNWIILIKPGIYYGTVIVPQGKNHITLLGEDPATTTLSCQRSAKDTPMGILDSPCVIIEASFFVAKNIAFENTSPKPAELDYNAQAPAIRVSGDNSSFYGCSFLGWQDTLFADQGRQYYKDCRVEGSVDYILGYARAVFDNCTIYSRSGGFITAQSRWCDAECTAAQSAFVFLNCTLTGYGPTYLGRPWREYAKVLYIDTWMDSHVVSQGWEDWLEGTSPMFPHDNVYFAESNSRGPGANPQSRIVWSHQIGETEVEANMYRDIMSFLDGQSWIQQPPSVQAVLRSDLMRSLSPYSSIEGDAVPEETDRYPKRRGKGLHFKLLD</sequence>
<dbReference type="SUPFAM" id="SSF51126">
    <property type="entry name" value="Pectin lyase-like"/>
    <property type="match status" value="1"/>
</dbReference>
<comment type="pathway">
    <text evidence="1">Glycan metabolism; pectin degradation; 2-dehydro-3-deoxy-D-gluconate from pectin: step 1/5.</text>
</comment>
<keyword evidence="4" id="KW-0378">Hydrolase</keyword>
<protein>
    <recommendedName>
        <fullName evidence="3">pectinesterase</fullName>
        <ecNumber evidence="3">3.1.1.11</ecNumber>
    </recommendedName>
</protein>
<dbReference type="InterPro" id="IPR000070">
    <property type="entry name" value="Pectinesterase_cat"/>
</dbReference>
<dbReference type="InterPro" id="IPR012334">
    <property type="entry name" value="Pectin_lyas_fold"/>
</dbReference>
<evidence type="ECO:0000313" key="10">
    <source>
        <dbReference type="Proteomes" id="UP001162541"/>
    </source>
</evidence>
<feature type="domain" description="Pectinesterase catalytic" evidence="6">
    <location>
        <begin position="131"/>
        <end position="418"/>
    </location>
</feature>
<evidence type="ECO:0000256" key="4">
    <source>
        <dbReference type="ARBA" id="ARBA00022801"/>
    </source>
</evidence>
<evidence type="ECO:0000256" key="5">
    <source>
        <dbReference type="ARBA" id="ARBA00023085"/>
    </source>
</evidence>
<dbReference type="GO" id="GO:0045490">
    <property type="term" value="P:pectin catabolic process"/>
    <property type="evidence" value="ECO:0007669"/>
    <property type="project" value="UniProtKB-UniPathway"/>
</dbReference>
<keyword evidence="5" id="KW-0063">Aspartyl esterase</keyword>
<dbReference type="UniPathway" id="UPA00545">
    <property type="reaction ID" value="UER00823"/>
</dbReference>
<reference evidence="7" key="2">
    <citation type="journal article" date="2019" name="Curr. Biol.">
        <title>Chromatin organization in early land plants reveals an ancestral association between H3K27me3, transposons, and constitutive heterochromatin.</title>
        <authorList>
            <person name="Montgomery S.A."/>
            <person name="Tanizawa Y."/>
            <person name="Galik B."/>
            <person name="Wang N."/>
            <person name="Ito T."/>
            <person name="Mochizuki T."/>
            <person name="Akimcheva S."/>
            <person name="Bowman J."/>
            <person name="Cognat V."/>
            <person name="Drouard L."/>
            <person name="Ekker H."/>
            <person name="Houng S."/>
            <person name="Kohchi T."/>
            <person name="Lin S."/>
            <person name="Liu L.D."/>
            <person name="Nakamura Y."/>
            <person name="Valeeva L.R."/>
            <person name="Shakirov E.V."/>
            <person name="Shippen D.E."/>
            <person name="Wei W."/>
            <person name="Yagura M."/>
            <person name="Yamaoka S."/>
            <person name="Yamato K.T."/>
            <person name="Liu C."/>
            <person name="Berger F."/>
        </authorList>
    </citation>
    <scope>NUCLEOTIDE SEQUENCE [LARGE SCALE GENOMIC DNA]</scope>
    <source>
        <strain evidence="7">Tak-1</strain>
    </source>
</reference>
<gene>
    <name evidence="8" type="ORF">AXG93_3096s1300</name>
    <name evidence="7" type="ORF">Mp_3g15910</name>
</gene>
<dbReference type="GO" id="GO:0042545">
    <property type="term" value="P:cell wall modification"/>
    <property type="evidence" value="ECO:0007669"/>
    <property type="project" value="InterPro"/>
</dbReference>
<dbReference type="Pfam" id="PF01095">
    <property type="entry name" value="Pectinesterase"/>
    <property type="match status" value="1"/>
</dbReference>
<dbReference type="PANTHER" id="PTHR31321">
    <property type="entry name" value="ACYL-COA THIOESTER HYDROLASE YBHC-RELATED"/>
    <property type="match status" value="1"/>
</dbReference>
<dbReference type="GO" id="GO:0030599">
    <property type="term" value="F:pectinesterase activity"/>
    <property type="evidence" value="ECO:0007669"/>
    <property type="project" value="UniProtKB-EC"/>
</dbReference>
<dbReference type="AlphaFoldDB" id="A0A176W9M9"/>
<keyword evidence="9" id="KW-1185">Reference proteome</keyword>
<dbReference type="Gene3D" id="2.160.20.10">
    <property type="entry name" value="Single-stranded right-handed beta-helix, Pectin lyase-like"/>
    <property type="match status" value="1"/>
</dbReference>
<proteinExistence type="inferred from homology"/>
<evidence type="ECO:0000313" key="7">
    <source>
        <dbReference type="EMBL" id="BBN05785.1"/>
    </source>
</evidence>
<dbReference type="PANTHER" id="PTHR31321:SF132">
    <property type="entry name" value="PECTINESTERASE CATALYTIC DOMAIN-CONTAINING PROTEIN"/>
    <property type="match status" value="1"/>
</dbReference>
<dbReference type="EMBL" id="LVLJ01001664">
    <property type="protein sequence ID" value="OAE28816.1"/>
    <property type="molecule type" value="Genomic_DNA"/>
</dbReference>